<accession>A0AAV7WDH7</accession>
<name>A0AAV7WDH7_PLEWA</name>
<dbReference type="EMBL" id="JANPWB010000002">
    <property type="protein sequence ID" value="KAJ1210807.1"/>
    <property type="molecule type" value="Genomic_DNA"/>
</dbReference>
<proteinExistence type="predicted"/>
<reference evidence="1" key="1">
    <citation type="journal article" date="2022" name="bioRxiv">
        <title>Sequencing and chromosome-scale assembly of the giantPleurodeles waltlgenome.</title>
        <authorList>
            <person name="Brown T."/>
            <person name="Elewa A."/>
            <person name="Iarovenko S."/>
            <person name="Subramanian E."/>
            <person name="Araus A.J."/>
            <person name="Petzold A."/>
            <person name="Susuki M."/>
            <person name="Suzuki K.-i.T."/>
            <person name="Hayashi T."/>
            <person name="Toyoda A."/>
            <person name="Oliveira C."/>
            <person name="Osipova E."/>
            <person name="Leigh N.D."/>
            <person name="Simon A."/>
            <person name="Yun M.H."/>
        </authorList>
    </citation>
    <scope>NUCLEOTIDE SEQUENCE</scope>
    <source>
        <strain evidence="1">20211129_DDA</strain>
        <tissue evidence="1">Liver</tissue>
    </source>
</reference>
<comment type="caution">
    <text evidence="1">The sequence shown here is derived from an EMBL/GenBank/DDBJ whole genome shotgun (WGS) entry which is preliminary data.</text>
</comment>
<sequence>MFHTWTKALVSRYFNTQQRRVSAELESGGSLALHAGYRDAGRDVFRSTSDRVRGMITLAYASPMSSGGESASPGFQANQLSMLGLVESYMYWKG</sequence>
<gene>
    <name evidence="1" type="ORF">NDU88_006169</name>
</gene>
<evidence type="ECO:0000313" key="1">
    <source>
        <dbReference type="EMBL" id="KAJ1210807.1"/>
    </source>
</evidence>
<dbReference type="Proteomes" id="UP001066276">
    <property type="component" value="Chromosome 1_2"/>
</dbReference>
<keyword evidence="2" id="KW-1185">Reference proteome</keyword>
<organism evidence="1 2">
    <name type="scientific">Pleurodeles waltl</name>
    <name type="common">Iberian ribbed newt</name>
    <dbReference type="NCBI Taxonomy" id="8319"/>
    <lineage>
        <taxon>Eukaryota</taxon>
        <taxon>Metazoa</taxon>
        <taxon>Chordata</taxon>
        <taxon>Craniata</taxon>
        <taxon>Vertebrata</taxon>
        <taxon>Euteleostomi</taxon>
        <taxon>Amphibia</taxon>
        <taxon>Batrachia</taxon>
        <taxon>Caudata</taxon>
        <taxon>Salamandroidea</taxon>
        <taxon>Salamandridae</taxon>
        <taxon>Pleurodelinae</taxon>
        <taxon>Pleurodeles</taxon>
    </lineage>
</organism>
<evidence type="ECO:0000313" key="2">
    <source>
        <dbReference type="Proteomes" id="UP001066276"/>
    </source>
</evidence>
<dbReference type="AlphaFoldDB" id="A0AAV7WDH7"/>
<protein>
    <submittedName>
        <fullName evidence="1">Uncharacterized protein</fullName>
    </submittedName>
</protein>